<sequence>MPFSFSVRRWQWLAGLLSLVTLLPLAVILSSFTTIDRDIWSHLGEFVLPRLLGNTAILLGGVGAGVLLLGVPLAWLVAVHDFPGRRFFAWALMLPMAMPAYVLAFAMVGLLDFTGPLQTQLRELAGGPVRFPPIRSIGGVVLVMSLALYPYVYLLARNAFATQGRRALEAAASLGLDRRRGFRRVALPMARPWIIGGLSLALMETLADFGTVAVFNVDTFTTAIYKAWFSLFSLSSAAQLASLLILAVFLLVWLEQHARGRRAYAARAATPLRRLRLGGARGWGAALWAGTVLGVAFVVPFVQLLLWAYEVAAADLDARYWQFTLNSVVLAGLGATMVLLLALLLGYAQRRDRSWPTRLLVRLATLGYAVPGTVLAVGVFVPVAWLDNVLIDHVPALAGQTAVFKGTLVVMLLALAARFCAVGFSPVESAFQRVPPSQEESARLLGVRGMALFRRLYLPQLSGGVLVALLMVFVDIMKEMPITLMTRPFGWDTLAVRVFEMTSEGEWERAALPSVAIVLVGLAPVLLLARERRLQGSRPDKGNESHE</sequence>
<dbReference type="PANTHER" id="PTHR43357:SF3">
    <property type="entry name" value="FE(3+)-TRANSPORT SYSTEM PERMEASE PROTEIN FBPB 2"/>
    <property type="match status" value="1"/>
</dbReference>
<feature type="domain" description="ABC transmembrane type-1" evidence="9">
    <location>
        <begin position="52"/>
        <end position="253"/>
    </location>
</feature>
<dbReference type="EMBL" id="CP028519">
    <property type="protein sequence ID" value="AVY94631.1"/>
    <property type="molecule type" value="Genomic_DNA"/>
</dbReference>
<dbReference type="SUPFAM" id="SSF161098">
    <property type="entry name" value="MetI-like"/>
    <property type="match status" value="2"/>
</dbReference>
<evidence type="ECO:0000256" key="5">
    <source>
        <dbReference type="ARBA" id="ARBA00022692"/>
    </source>
</evidence>
<reference evidence="10 11" key="1">
    <citation type="submission" date="2018-04" db="EMBL/GenBank/DDBJ databases">
        <title>Denitrifier Microvirgula.</title>
        <authorList>
            <person name="Anderson E."/>
            <person name="Jang J."/>
            <person name="Ishii S."/>
        </authorList>
    </citation>
    <scope>NUCLEOTIDE SEQUENCE [LARGE SCALE GENOMIC DNA]</scope>
    <source>
        <strain evidence="10 11">BE2.4</strain>
    </source>
</reference>
<dbReference type="PANTHER" id="PTHR43357">
    <property type="entry name" value="INNER MEMBRANE ABC TRANSPORTER PERMEASE PROTEIN YDCV"/>
    <property type="match status" value="1"/>
</dbReference>
<dbReference type="InterPro" id="IPR000515">
    <property type="entry name" value="MetI-like"/>
</dbReference>
<evidence type="ECO:0000256" key="1">
    <source>
        <dbReference type="ARBA" id="ARBA00004429"/>
    </source>
</evidence>
<dbReference type="KEGG" id="maer:DAI18_11725"/>
<keyword evidence="3" id="KW-1003">Cell membrane</keyword>
<protein>
    <submittedName>
        <fullName evidence="10">ABC transporter permease</fullName>
    </submittedName>
</protein>
<feature type="transmembrane region" description="Helical" evidence="8">
    <location>
        <begin position="55"/>
        <end position="78"/>
    </location>
</feature>
<dbReference type="AlphaFoldDB" id="A0A2S0PB94"/>
<evidence type="ECO:0000313" key="11">
    <source>
        <dbReference type="Proteomes" id="UP000244173"/>
    </source>
</evidence>
<keyword evidence="6 8" id="KW-1133">Transmembrane helix</keyword>
<gene>
    <name evidence="10" type="ORF">DAI18_11725</name>
</gene>
<feature type="transmembrane region" description="Helical" evidence="8">
    <location>
        <begin position="283"/>
        <end position="308"/>
    </location>
</feature>
<keyword evidence="4" id="KW-0997">Cell inner membrane</keyword>
<dbReference type="GO" id="GO:0055085">
    <property type="term" value="P:transmembrane transport"/>
    <property type="evidence" value="ECO:0007669"/>
    <property type="project" value="InterPro"/>
</dbReference>
<dbReference type="STRING" id="1122240.GCA_000620105_03151"/>
<evidence type="ECO:0000256" key="7">
    <source>
        <dbReference type="ARBA" id="ARBA00023136"/>
    </source>
</evidence>
<comment type="similarity">
    <text evidence="8">Belongs to the binding-protein-dependent transport system permease family.</text>
</comment>
<dbReference type="OrthoDB" id="9790211at2"/>
<feature type="transmembrane region" description="Helical" evidence="8">
    <location>
        <begin position="456"/>
        <end position="477"/>
    </location>
</feature>
<dbReference type="RefSeq" id="WP_107889496.1">
    <property type="nucleotide sequence ID" value="NZ_CP028519.1"/>
</dbReference>
<keyword evidence="2 8" id="KW-0813">Transport</keyword>
<keyword evidence="11" id="KW-1185">Reference proteome</keyword>
<dbReference type="FunFam" id="1.10.3720.10:FF:000088">
    <property type="entry name" value="Iron(III) ABC transporter, permease protein"/>
    <property type="match status" value="1"/>
</dbReference>
<proteinExistence type="inferred from homology"/>
<feature type="transmembrane region" description="Helical" evidence="8">
    <location>
        <begin position="328"/>
        <end position="347"/>
    </location>
</feature>
<dbReference type="Gene3D" id="1.10.3720.10">
    <property type="entry name" value="MetI-like"/>
    <property type="match status" value="2"/>
</dbReference>
<feature type="transmembrane region" description="Helical" evidence="8">
    <location>
        <begin position="90"/>
        <end position="114"/>
    </location>
</feature>
<organism evidence="10 11">
    <name type="scientific">Microvirgula aerodenitrificans</name>
    <dbReference type="NCBI Taxonomy" id="57480"/>
    <lineage>
        <taxon>Bacteria</taxon>
        <taxon>Pseudomonadati</taxon>
        <taxon>Pseudomonadota</taxon>
        <taxon>Betaproteobacteria</taxon>
        <taxon>Neisseriales</taxon>
        <taxon>Aquaspirillaceae</taxon>
        <taxon>Microvirgula</taxon>
    </lineage>
</organism>
<feature type="transmembrane region" description="Helical" evidence="8">
    <location>
        <begin position="510"/>
        <end position="529"/>
    </location>
</feature>
<dbReference type="Pfam" id="PF00528">
    <property type="entry name" value="BPD_transp_1"/>
    <property type="match status" value="2"/>
</dbReference>
<dbReference type="InterPro" id="IPR035906">
    <property type="entry name" value="MetI-like_sf"/>
</dbReference>
<dbReference type="GO" id="GO:0005886">
    <property type="term" value="C:plasma membrane"/>
    <property type="evidence" value="ECO:0007669"/>
    <property type="project" value="UniProtKB-SubCell"/>
</dbReference>
<evidence type="ECO:0000256" key="4">
    <source>
        <dbReference type="ARBA" id="ARBA00022519"/>
    </source>
</evidence>
<name>A0A2S0PB94_9NEIS</name>
<evidence type="ECO:0000259" key="9">
    <source>
        <dbReference type="PROSITE" id="PS50928"/>
    </source>
</evidence>
<evidence type="ECO:0000256" key="6">
    <source>
        <dbReference type="ARBA" id="ARBA00022989"/>
    </source>
</evidence>
<feature type="domain" description="ABC transmembrane type-1" evidence="9">
    <location>
        <begin position="324"/>
        <end position="528"/>
    </location>
</feature>
<feature type="transmembrane region" description="Helical" evidence="8">
    <location>
        <begin position="134"/>
        <end position="156"/>
    </location>
</feature>
<evidence type="ECO:0000256" key="3">
    <source>
        <dbReference type="ARBA" id="ARBA00022475"/>
    </source>
</evidence>
<evidence type="ECO:0000313" key="10">
    <source>
        <dbReference type="EMBL" id="AVY94631.1"/>
    </source>
</evidence>
<feature type="transmembrane region" description="Helical" evidence="8">
    <location>
        <begin position="227"/>
        <end position="254"/>
    </location>
</feature>
<feature type="transmembrane region" description="Helical" evidence="8">
    <location>
        <begin position="193"/>
        <end position="215"/>
    </location>
</feature>
<comment type="subcellular location">
    <subcellularLocation>
        <location evidence="1">Cell inner membrane</location>
        <topology evidence="1">Multi-pass membrane protein</topology>
    </subcellularLocation>
    <subcellularLocation>
        <location evidence="8">Cell membrane</location>
        <topology evidence="8">Multi-pass membrane protein</topology>
    </subcellularLocation>
</comment>
<keyword evidence="7 8" id="KW-0472">Membrane</keyword>
<accession>A0A2S0PB94</accession>
<dbReference type="CDD" id="cd06261">
    <property type="entry name" value="TM_PBP2"/>
    <property type="match status" value="2"/>
</dbReference>
<feature type="transmembrane region" description="Helical" evidence="8">
    <location>
        <begin position="12"/>
        <end position="35"/>
    </location>
</feature>
<evidence type="ECO:0000256" key="8">
    <source>
        <dbReference type="RuleBase" id="RU363032"/>
    </source>
</evidence>
<feature type="transmembrane region" description="Helical" evidence="8">
    <location>
        <begin position="359"/>
        <end position="386"/>
    </location>
</feature>
<dbReference type="Proteomes" id="UP000244173">
    <property type="component" value="Chromosome"/>
</dbReference>
<evidence type="ECO:0000256" key="2">
    <source>
        <dbReference type="ARBA" id="ARBA00022448"/>
    </source>
</evidence>
<keyword evidence="5 8" id="KW-0812">Transmembrane</keyword>
<dbReference type="PROSITE" id="PS50928">
    <property type="entry name" value="ABC_TM1"/>
    <property type="match status" value="2"/>
</dbReference>